<dbReference type="Gene3D" id="3.40.630.30">
    <property type="match status" value="1"/>
</dbReference>
<accession>A0A4P7A0K2</accession>
<evidence type="ECO:0000256" key="2">
    <source>
        <dbReference type="ARBA" id="ARBA00023315"/>
    </source>
</evidence>
<evidence type="ECO:0000256" key="1">
    <source>
        <dbReference type="ARBA" id="ARBA00022679"/>
    </source>
</evidence>
<keyword evidence="5" id="KW-1185">Reference proteome</keyword>
<evidence type="ECO:0000313" key="4">
    <source>
        <dbReference type="EMBL" id="QBP41376.1"/>
    </source>
</evidence>
<dbReference type="AlphaFoldDB" id="A0A4P7A0K2"/>
<dbReference type="OrthoDB" id="2189687at2"/>
<keyword evidence="1 4" id="KW-0808">Transferase</keyword>
<dbReference type="InterPro" id="IPR000182">
    <property type="entry name" value="GNAT_dom"/>
</dbReference>
<keyword evidence="2" id="KW-0012">Acyltransferase</keyword>
<proteinExistence type="predicted"/>
<dbReference type="GO" id="GO:0016747">
    <property type="term" value="F:acyltransferase activity, transferring groups other than amino-acyl groups"/>
    <property type="evidence" value="ECO:0007669"/>
    <property type="project" value="InterPro"/>
</dbReference>
<dbReference type="SUPFAM" id="SSF55729">
    <property type="entry name" value="Acyl-CoA N-acyltransferases (Nat)"/>
    <property type="match status" value="1"/>
</dbReference>
<feature type="domain" description="N-acetyltransferase" evidence="3">
    <location>
        <begin position="3"/>
        <end position="121"/>
    </location>
</feature>
<dbReference type="RefSeq" id="WP_134210009.1">
    <property type="nucleotide sequence ID" value="NZ_CP038015.1"/>
</dbReference>
<dbReference type="PANTHER" id="PTHR43800">
    <property type="entry name" value="PEPTIDYL-LYSINE N-ACETYLTRANSFERASE YJAB"/>
    <property type="match status" value="1"/>
</dbReference>
<dbReference type="Proteomes" id="UP000294292">
    <property type="component" value="Chromosome"/>
</dbReference>
<evidence type="ECO:0000259" key="3">
    <source>
        <dbReference type="PROSITE" id="PS51186"/>
    </source>
</evidence>
<evidence type="ECO:0000313" key="5">
    <source>
        <dbReference type="Proteomes" id="UP000294292"/>
    </source>
</evidence>
<dbReference type="PROSITE" id="PS51186">
    <property type="entry name" value="GNAT"/>
    <property type="match status" value="1"/>
</dbReference>
<dbReference type="CDD" id="cd04301">
    <property type="entry name" value="NAT_SF"/>
    <property type="match status" value="1"/>
</dbReference>
<protein>
    <submittedName>
        <fullName evidence="4">GNAT family N-acetyltransferase</fullName>
    </submittedName>
</protein>
<reference evidence="4 5" key="1">
    <citation type="submission" date="2019-03" db="EMBL/GenBank/DDBJ databases">
        <title>Complete genome sequence of Paenisporosarcina antarctica CGMCC 1.6503T.</title>
        <authorList>
            <person name="Rong J.-C."/>
            <person name="Chi N.-Y."/>
            <person name="Zhang Q.-F."/>
        </authorList>
    </citation>
    <scope>NUCLEOTIDE SEQUENCE [LARGE SCALE GENOMIC DNA]</scope>
    <source>
        <strain evidence="4 5">CGMCC 1.6503</strain>
    </source>
</reference>
<sequence length="121" mass="13822">MLVRYKKNSEKIAMGLLSFMPQEKDIKKLRETILTYEINSNWHLFLWKKEEDFVGLIGVETSNEVCLVQHITVNPSHRGDGIGKQMVSKVQHFLPCTEIVAAQSTKPFLDKCLTKKEGTDA</sequence>
<organism evidence="4 5">
    <name type="scientific">Paenisporosarcina antarctica</name>
    <dbReference type="NCBI Taxonomy" id="417367"/>
    <lineage>
        <taxon>Bacteria</taxon>
        <taxon>Bacillati</taxon>
        <taxon>Bacillota</taxon>
        <taxon>Bacilli</taxon>
        <taxon>Bacillales</taxon>
        <taxon>Caryophanaceae</taxon>
        <taxon>Paenisporosarcina</taxon>
    </lineage>
</organism>
<dbReference type="EMBL" id="CP038015">
    <property type="protein sequence ID" value="QBP41376.1"/>
    <property type="molecule type" value="Genomic_DNA"/>
</dbReference>
<dbReference type="KEGG" id="panc:E2636_09630"/>
<dbReference type="Pfam" id="PF00583">
    <property type="entry name" value="Acetyltransf_1"/>
    <property type="match status" value="1"/>
</dbReference>
<dbReference type="InterPro" id="IPR016181">
    <property type="entry name" value="Acyl_CoA_acyltransferase"/>
</dbReference>
<dbReference type="PANTHER" id="PTHR43800:SF1">
    <property type="entry name" value="PEPTIDYL-LYSINE N-ACETYLTRANSFERASE YJAB"/>
    <property type="match status" value="1"/>
</dbReference>
<gene>
    <name evidence="4" type="ORF">E2636_09630</name>
</gene>
<name>A0A4P7A0K2_9BACL</name>